<keyword evidence="6 8" id="KW-0472">Membrane</keyword>
<reference evidence="9" key="1">
    <citation type="journal article" date="2020" name="Stud. Mycol.">
        <title>101 Dothideomycetes genomes: a test case for predicting lifestyles and emergence of pathogens.</title>
        <authorList>
            <person name="Haridas S."/>
            <person name="Albert R."/>
            <person name="Binder M."/>
            <person name="Bloem J."/>
            <person name="Labutti K."/>
            <person name="Salamov A."/>
            <person name="Andreopoulos B."/>
            <person name="Baker S."/>
            <person name="Barry K."/>
            <person name="Bills G."/>
            <person name="Bluhm B."/>
            <person name="Cannon C."/>
            <person name="Castanera R."/>
            <person name="Culley D."/>
            <person name="Daum C."/>
            <person name="Ezra D."/>
            <person name="Gonzalez J."/>
            <person name="Henrissat B."/>
            <person name="Kuo A."/>
            <person name="Liang C."/>
            <person name="Lipzen A."/>
            <person name="Lutzoni F."/>
            <person name="Magnuson J."/>
            <person name="Mondo S."/>
            <person name="Nolan M."/>
            <person name="Ohm R."/>
            <person name="Pangilinan J."/>
            <person name="Park H.-J."/>
            <person name="Ramirez L."/>
            <person name="Alfaro M."/>
            <person name="Sun H."/>
            <person name="Tritt A."/>
            <person name="Yoshinaga Y."/>
            <person name="Zwiers L.-H."/>
            <person name="Turgeon B."/>
            <person name="Goodwin S."/>
            <person name="Spatafora J."/>
            <person name="Crous P."/>
            <person name="Grigoriev I."/>
        </authorList>
    </citation>
    <scope>NUCLEOTIDE SEQUENCE</scope>
    <source>
        <strain evidence="9">CBS 123094</strain>
    </source>
</reference>
<keyword evidence="2 8" id="KW-0812">Transmembrane</keyword>
<keyword evidence="5" id="KW-0443">Lipid metabolism</keyword>
<accession>A0A6A5WDC8</accession>
<feature type="region of interest" description="Disordered" evidence="7">
    <location>
        <begin position="335"/>
        <end position="469"/>
    </location>
</feature>
<dbReference type="CDD" id="cd23995">
    <property type="entry name" value="Seipin_BSCL2_like"/>
    <property type="match status" value="1"/>
</dbReference>
<keyword evidence="10" id="KW-1185">Reference proteome</keyword>
<dbReference type="PANTHER" id="PTHR21212">
    <property type="entry name" value="BERNARDINELLI-SEIP CONGENITAL LIPODYSTROPHY 2 HOMOLOG BSCL2 PROTEIN"/>
    <property type="match status" value="1"/>
</dbReference>
<dbReference type="GO" id="GO:0005789">
    <property type="term" value="C:endoplasmic reticulum membrane"/>
    <property type="evidence" value="ECO:0007669"/>
    <property type="project" value="UniProtKB-SubCell"/>
</dbReference>
<dbReference type="Pfam" id="PF06775">
    <property type="entry name" value="Seipin"/>
    <property type="match status" value="1"/>
</dbReference>
<dbReference type="PANTHER" id="PTHR21212:SF0">
    <property type="entry name" value="SEIPIN"/>
    <property type="match status" value="1"/>
</dbReference>
<dbReference type="GO" id="GO:0140042">
    <property type="term" value="P:lipid droplet formation"/>
    <property type="evidence" value="ECO:0007669"/>
    <property type="project" value="UniProtKB-ARBA"/>
</dbReference>
<feature type="compositionally biased region" description="Polar residues" evidence="7">
    <location>
        <begin position="371"/>
        <end position="388"/>
    </location>
</feature>
<gene>
    <name evidence="9" type="ORF">P154DRAFT_467460</name>
</gene>
<evidence type="ECO:0008006" key="11">
    <source>
        <dbReference type="Google" id="ProtNLM"/>
    </source>
</evidence>
<dbReference type="Proteomes" id="UP000799779">
    <property type="component" value="Unassembled WGS sequence"/>
</dbReference>
<evidence type="ECO:0000256" key="6">
    <source>
        <dbReference type="ARBA" id="ARBA00023136"/>
    </source>
</evidence>
<dbReference type="OrthoDB" id="3990054at2759"/>
<protein>
    <recommendedName>
        <fullName evidence="11">Adipose-regulatory protein-domain-containing protein</fullName>
    </recommendedName>
</protein>
<feature type="compositionally biased region" description="Acidic residues" evidence="7">
    <location>
        <begin position="412"/>
        <end position="426"/>
    </location>
</feature>
<evidence type="ECO:0000256" key="4">
    <source>
        <dbReference type="ARBA" id="ARBA00022989"/>
    </source>
</evidence>
<evidence type="ECO:0000313" key="10">
    <source>
        <dbReference type="Proteomes" id="UP000799779"/>
    </source>
</evidence>
<dbReference type="GO" id="GO:0006629">
    <property type="term" value="P:lipid metabolic process"/>
    <property type="evidence" value="ECO:0007669"/>
    <property type="project" value="UniProtKB-KW"/>
</dbReference>
<dbReference type="AlphaFoldDB" id="A0A6A5WDC8"/>
<feature type="compositionally biased region" description="Polar residues" evidence="7">
    <location>
        <begin position="430"/>
        <end position="448"/>
    </location>
</feature>
<sequence>MDDADEDSKESRTFLTHVKDTLLAPVYFLLSPTLLRTYLRTLLLLLASSILFGLAVIAYTSFYLSYIPVRGISVPVYLQYDHSADTLGHNVQLENGAQVQLRERQKVRWTYGVAGLKGLVSRQKYDVLVEMRVPRSERNLGVGNWMVGVEIRGLAGGSTAVGVKNSLGWDEEWDGDDSSYSAQAQKEKEAGMDSGKEKPVVLARSRRPAILTYRSWMTETVYRGLRLPVYVLGWGDESEKVVTRMMEDVEFEKGVRNTPSSLRLELRSRRPLEVYDVVVKVVARLEGLRWIMYNHRIASFIFFSTMFWAVEMALLIMTWGMFTLLFGGKAEREGTEGHGRVKIKQEPGAITPKTEGDISEAETPLSDTERTFPTLSSQQPLRYSSPTEGKSKSKGERDTPRLEDIPARTDAEADAEDEDEDADFILDEPVQNTAANVLTDSGIGTSMESGRDGDRGLVRRRSQKDKADR</sequence>
<evidence type="ECO:0000256" key="2">
    <source>
        <dbReference type="ARBA" id="ARBA00022692"/>
    </source>
</evidence>
<comment type="subcellular location">
    <subcellularLocation>
        <location evidence="1">Endoplasmic reticulum membrane</location>
        <topology evidence="1">Multi-pass membrane protein</topology>
    </subcellularLocation>
</comment>
<feature type="transmembrane region" description="Helical" evidence="8">
    <location>
        <begin position="42"/>
        <end position="64"/>
    </location>
</feature>
<feature type="region of interest" description="Disordered" evidence="7">
    <location>
        <begin position="174"/>
        <end position="198"/>
    </location>
</feature>
<evidence type="ECO:0000256" key="8">
    <source>
        <dbReference type="SAM" id="Phobius"/>
    </source>
</evidence>
<evidence type="ECO:0000256" key="3">
    <source>
        <dbReference type="ARBA" id="ARBA00022824"/>
    </source>
</evidence>
<feature type="compositionally biased region" description="Basic and acidic residues" evidence="7">
    <location>
        <begin position="389"/>
        <end position="411"/>
    </location>
</feature>
<evidence type="ECO:0000256" key="7">
    <source>
        <dbReference type="SAM" id="MobiDB-lite"/>
    </source>
</evidence>
<dbReference type="EMBL" id="ML977594">
    <property type="protein sequence ID" value="KAF1999672.1"/>
    <property type="molecule type" value="Genomic_DNA"/>
</dbReference>
<keyword evidence="4 8" id="KW-1133">Transmembrane helix</keyword>
<proteinExistence type="predicted"/>
<feature type="compositionally biased region" description="Basic and acidic residues" evidence="7">
    <location>
        <begin position="335"/>
        <end position="345"/>
    </location>
</feature>
<name>A0A6A5WDC8_9PLEO</name>
<dbReference type="InterPro" id="IPR009617">
    <property type="entry name" value="Seipin"/>
</dbReference>
<feature type="compositionally biased region" description="Basic and acidic residues" evidence="7">
    <location>
        <begin position="185"/>
        <end position="198"/>
    </location>
</feature>
<evidence type="ECO:0000256" key="5">
    <source>
        <dbReference type="ARBA" id="ARBA00023098"/>
    </source>
</evidence>
<evidence type="ECO:0000256" key="1">
    <source>
        <dbReference type="ARBA" id="ARBA00004477"/>
    </source>
</evidence>
<keyword evidence="3" id="KW-0256">Endoplasmic reticulum</keyword>
<organism evidence="9 10">
    <name type="scientific">Amniculicola lignicola CBS 123094</name>
    <dbReference type="NCBI Taxonomy" id="1392246"/>
    <lineage>
        <taxon>Eukaryota</taxon>
        <taxon>Fungi</taxon>
        <taxon>Dikarya</taxon>
        <taxon>Ascomycota</taxon>
        <taxon>Pezizomycotina</taxon>
        <taxon>Dothideomycetes</taxon>
        <taxon>Pleosporomycetidae</taxon>
        <taxon>Pleosporales</taxon>
        <taxon>Amniculicolaceae</taxon>
        <taxon>Amniculicola</taxon>
    </lineage>
</organism>
<evidence type="ECO:0000313" key="9">
    <source>
        <dbReference type="EMBL" id="KAF1999672.1"/>
    </source>
</evidence>
<feature type="transmembrane region" description="Helical" evidence="8">
    <location>
        <begin position="297"/>
        <end position="322"/>
    </location>
</feature>